<proteinExistence type="inferred from homology"/>
<dbReference type="InterPro" id="IPR023468">
    <property type="entry name" value="Riboflavin_kinase"/>
</dbReference>
<evidence type="ECO:0000256" key="1">
    <source>
        <dbReference type="ARBA" id="ARBA00003572"/>
    </source>
</evidence>
<feature type="compositionally biased region" description="Pro residues" evidence="14">
    <location>
        <begin position="1"/>
        <end position="15"/>
    </location>
</feature>
<dbReference type="InterPro" id="IPR015865">
    <property type="entry name" value="Riboflavin_kinase_bac/euk"/>
</dbReference>
<feature type="region of interest" description="Disordered" evidence="14">
    <location>
        <begin position="1"/>
        <end position="41"/>
    </location>
</feature>
<feature type="domain" description="Riboflavin kinase" evidence="15">
    <location>
        <begin position="37"/>
        <end position="182"/>
    </location>
</feature>
<evidence type="ECO:0000256" key="10">
    <source>
        <dbReference type="ARBA" id="ARBA00022777"/>
    </source>
</evidence>
<dbReference type="PANTHER" id="PTHR22749">
    <property type="entry name" value="RIBOFLAVIN KINASE/FMN ADENYLYLTRANSFERASE"/>
    <property type="match status" value="1"/>
</dbReference>
<keyword evidence="17" id="KW-1185">Reference proteome</keyword>
<evidence type="ECO:0000256" key="11">
    <source>
        <dbReference type="ARBA" id="ARBA00022840"/>
    </source>
</evidence>
<evidence type="ECO:0000313" key="16">
    <source>
        <dbReference type="EMBL" id="RKU48604.1"/>
    </source>
</evidence>
<organism evidence="16 17">
    <name type="scientific">Coniochaeta pulveracea</name>
    <dbReference type="NCBI Taxonomy" id="177199"/>
    <lineage>
        <taxon>Eukaryota</taxon>
        <taxon>Fungi</taxon>
        <taxon>Dikarya</taxon>
        <taxon>Ascomycota</taxon>
        <taxon>Pezizomycotina</taxon>
        <taxon>Sordariomycetes</taxon>
        <taxon>Sordariomycetidae</taxon>
        <taxon>Coniochaetales</taxon>
        <taxon>Coniochaetaceae</taxon>
        <taxon>Coniochaeta</taxon>
    </lineage>
</organism>
<evidence type="ECO:0000256" key="9">
    <source>
        <dbReference type="ARBA" id="ARBA00022741"/>
    </source>
</evidence>
<dbReference type="OrthoDB" id="276388at2759"/>
<dbReference type="AlphaFoldDB" id="A0A420YL51"/>
<dbReference type="GO" id="GO:0005524">
    <property type="term" value="F:ATP binding"/>
    <property type="evidence" value="ECO:0007669"/>
    <property type="project" value="UniProtKB-KW"/>
</dbReference>
<comment type="catalytic activity">
    <reaction evidence="13">
        <text>riboflavin + ATP = FMN + ADP + H(+)</text>
        <dbReference type="Rhea" id="RHEA:14357"/>
        <dbReference type="ChEBI" id="CHEBI:15378"/>
        <dbReference type="ChEBI" id="CHEBI:30616"/>
        <dbReference type="ChEBI" id="CHEBI:57986"/>
        <dbReference type="ChEBI" id="CHEBI:58210"/>
        <dbReference type="ChEBI" id="CHEBI:456216"/>
        <dbReference type="EC" id="2.7.1.26"/>
    </reaction>
</comment>
<comment type="pathway">
    <text evidence="2">Cofactor biosynthesis; FMN biosynthesis; FMN from riboflavin (ATP route): step 1/1.</text>
</comment>
<reference evidence="16 17" key="1">
    <citation type="submission" date="2018-08" db="EMBL/GenBank/DDBJ databases">
        <title>Draft genome of the lignicolous fungus Coniochaeta pulveracea.</title>
        <authorList>
            <person name="Borstlap C.J."/>
            <person name="De Witt R.N."/>
            <person name="Botha A."/>
            <person name="Volschenk H."/>
        </authorList>
    </citation>
    <scope>NUCLEOTIDE SEQUENCE [LARGE SCALE GENOMIC DNA]</scope>
    <source>
        <strain evidence="16 17">CAB683</strain>
    </source>
</reference>
<comment type="caution">
    <text evidence="16">The sequence shown here is derived from an EMBL/GenBank/DDBJ whole genome shotgun (WGS) entry which is preliminary data.</text>
</comment>
<dbReference type="SMART" id="SM00904">
    <property type="entry name" value="Flavokinase"/>
    <property type="match status" value="1"/>
</dbReference>
<keyword evidence="9" id="KW-0547">Nucleotide-binding</keyword>
<evidence type="ECO:0000256" key="7">
    <source>
        <dbReference type="ARBA" id="ARBA00022643"/>
    </source>
</evidence>
<name>A0A420YL51_9PEZI</name>
<comment type="similarity">
    <text evidence="3">Belongs to the flavokinase family.</text>
</comment>
<evidence type="ECO:0000256" key="5">
    <source>
        <dbReference type="ARBA" id="ARBA00017394"/>
    </source>
</evidence>
<evidence type="ECO:0000259" key="15">
    <source>
        <dbReference type="SMART" id="SM00904"/>
    </source>
</evidence>
<dbReference type="STRING" id="177199.A0A420YL51"/>
<evidence type="ECO:0000256" key="13">
    <source>
        <dbReference type="ARBA" id="ARBA00047880"/>
    </source>
</evidence>
<sequence length="222" mass="24756">MPGPYESPYPDPPAPTELYQSMAAVRPSTIGPDSGPNPPFPLRMSGKVTSGFGRGSSELGIPTANLPVDGPECASWLPSADSGVYFGWASVSLPDESGEFGDATDRWRVYPMVMSIGYNPYYKNTVRSAEVHVMRKIHVDLRGREMRLLILEYVREEKDYPSLEALVCDIRIDIEVARRSLEREGWMVREVDERGRLDGSWLVRKAEEGREEKQGEAMGKSG</sequence>
<accession>A0A420YL51</accession>
<dbReference type="EC" id="2.7.1.26" evidence="4"/>
<dbReference type="Gene3D" id="2.40.30.30">
    <property type="entry name" value="Riboflavin kinase-like"/>
    <property type="match status" value="1"/>
</dbReference>
<dbReference type="EMBL" id="QVQW01000004">
    <property type="protein sequence ID" value="RKU48604.1"/>
    <property type="molecule type" value="Genomic_DNA"/>
</dbReference>
<evidence type="ECO:0000256" key="12">
    <source>
        <dbReference type="ARBA" id="ARBA00029960"/>
    </source>
</evidence>
<evidence type="ECO:0000313" key="17">
    <source>
        <dbReference type="Proteomes" id="UP000275385"/>
    </source>
</evidence>
<keyword evidence="8" id="KW-0808">Transferase</keyword>
<dbReference type="GO" id="GO:0008531">
    <property type="term" value="F:riboflavin kinase activity"/>
    <property type="evidence" value="ECO:0007669"/>
    <property type="project" value="UniProtKB-EC"/>
</dbReference>
<dbReference type="InterPro" id="IPR023465">
    <property type="entry name" value="Riboflavin_kinase_dom_sf"/>
</dbReference>
<evidence type="ECO:0000256" key="14">
    <source>
        <dbReference type="SAM" id="MobiDB-lite"/>
    </source>
</evidence>
<keyword evidence="6" id="KW-0285">Flavoprotein</keyword>
<dbReference type="PANTHER" id="PTHR22749:SF6">
    <property type="entry name" value="RIBOFLAVIN KINASE"/>
    <property type="match status" value="1"/>
</dbReference>
<dbReference type="GO" id="GO:0009231">
    <property type="term" value="P:riboflavin biosynthetic process"/>
    <property type="evidence" value="ECO:0007669"/>
    <property type="project" value="InterPro"/>
</dbReference>
<dbReference type="SUPFAM" id="SSF82114">
    <property type="entry name" value="Riboflavin kinase-like"/>
    <property type="match status" value="1"/>
</dbReference>
<dbReference type="Proteomes" id="UP000275385">
    <property type="component" value="Unassembled WGS sequence"/>
</dbReference>
<gene>
    <name evidence="16" type="ORF">DL546_008724</name>
</gene>
<evidence type="ECO:0000256" key="4">
    <source>
        <dbReference type="ARBA" id="ARBA00012105"/>
    </source>
</evidence>
<dbReference type="GO" id="GO:0005739">
    <property type="term" value="C:mitochondrion"/>
    <property type="evidence" value="ECO:0007669"/>
    <property type="project" value="TreeGrafter"/>
</dbReference>
<evidence type="ECO:0000256" key="3">
    <source>
        <dbReference type="ARBA" id="ARBA00010108"/>
    </source>
</evidence>
<evidence type="ECO:0000256" key="8">
    <source>
        <dbReference type="ARBA" id="ARBA00022679"/>
    </source>
</evidence>
<evidence type="ECO:0000256" key="2">
    <source>
        <dbReference type="ARBA" id="ARBA00005201"/>
    </source>
</evidence>
<keyword evidence="10" id="KW-0418">Kinase</keyword>
<comment type="function">
    <text evidence="1">Catalyzes the phosphorylation of riboflavin (vitamin B2) to form flavin mononucleotide (FMN) coenzyme.</text>
</comment>
<dbReference type="UniPathway" id="UPA00276">
    <property type="reaction ID" value="UER00406"/>
</dbReference>
<dbReference type="GO" id="GO:0009398">
    <property type="term" value="P:FMN biosynthetic process"/>
    <property type="evidence" value="ECO:0007669"/>
    <property type="project" value="UniProtKB-UniPathway"/>
</dbReference>
<protein>
    <recommendedName>
        <fullName evidence="5">Riboflavin kinase</fullName>
        <ecNumber evidence="4">2.7.1.26</ecNumber>
    </recommendedName>
    <alternativeName>
        <fullName evidence="12">Flavin mononucleotide kinase 1</fullName>
    </alternativeName>
</protein>
<keyword evidence="7" id="KW-0288">FMN</keyword>
<dbReference type="Pfam" id="PF01687">
    <property type="entry name" value="Flavokinase"/>
    <property type="match status" value="1"/>
</dbReference>
<evidence type="ECO:0000256" key="6">
    <source>
        <dbReference type="ARBA" id="ARBA00022630"/>
    </source>
</evidence>
<keyword evidence="11" id="KW-0067">ATP-binding</keyword>